<dbReference type="STRING" id="1144750.SAMN05443431_104252"/>
<dbReference type="PROSITE" id="PS51352">
    <property type="entry name" value="THIOREDOXIN_2"/>
    <property type="match status" value="1"/>
</dbReference>
<evidence type="ECO:0000259" key="1">
    <source>
        <dbReference type="PROSITE" id="PS51352"/>
    </source>
</evidence>
<dbReference type="PANTHER" id="PTHR42852">
    <property type="entry name" value="THIOL:DISULFIDE INTERCHANGE PROTEIN DSBE"/>
    <property type="match status" value="1"/>
</dbReference>
<dbReference type="SUPFAM" id="SSF52833">
    <property type="entry name" value="Thioredoxin-like"/>
    <property type="match status" value="1"/>
</dbReference>
<gene>
    <name evidence="2" type="ORF">SAMN05443431_104252</name>
</gene>
<dbReference type="GO" id="GO:0016853">
    <property type="term" value="F:isomerase activity"/>
    <property type="evidence" value="ECO:0007669"/>
    <property type="project" value="UniProtKB-KW"/>
</dbReference>
<feature type="domain" description="Thioredoxin" evidence="1">
    <location>
        <begin position="43"/>
        <end position="197"/>
    </location>
</feature>
<evidence type="ECO:0000313" key="3">
    <source>
        <dbReference type="Proteomes" id="UP000199559"/>
    </source>
</evidence>
<proteinExistence type="predicted"/>
<keyword evidence="2" id="KW-0413">Isomerase</keyword>
<dbReference type="GO" id="GO:0016491">
    <property type="term" value="F:oxidoreductase activity"/>
    <property type="evidence" value="ECO:0007669"/>
    <property type="project" value="InterPro"/>
</dbReference>
<keyword evidence="3" id="KW-1185">Reference proteome</keyword>
<dbReference type="InterPro" id="IPR050553">
    <property type="entry name" value="Thioredoxin_ResA/DsbE_sf"/>
</dbReference>
<dbReference type="CDD" id="cd02966">
    <property type="entry name" value="TlpA_like_family"/>
    <property type="match status" value="1"/>
</dbReference>
<dbReference type="InterPro" id="IPR036249">
    <property type="entry name" value="Thioredoxin-like_sf"/>
</dbReference>
<dbReference type="Pfam" id="PF00578">
    <property type="entry name" value="AhpC-TSA"/>
    <property type="match status" value="1"/>
</dbReference>
<dbReference type="Proteomes" id="UP000199559">
    <property type="component" value="Unassembled WGS sequence"/>
</dbReference>
<evidence type="ECO:0000313" key="2">
    <source>
        <dbReference type="EMBL" id="SFJ12226.1"/>
    </source>
</evidence>
<protein>
    <submittedName>
        <fullName evidence="2">Thiol-disulfide isomerase or thioredoxin</fullName>
    </submittedName>
</protein>
<dbReference type="AlphaFoldDB" id="A0A1I3NTZ3"/>
<dbReference type="InterPro" id="IPR000866">
    <property type="entry name" value="AhpC/TSA"/>
</dbReference>
<dbReference type="EMBL" id="FORM01000004">
    <property type="protein sequence ID" value="SFJ12226.1"/>
    <property type="molecule type" value="Genomic_DNA"/>
</dbReference>
<dbReference type="InterPro" id="IPR013766">
    <property type="entry name" value="Thioredoxin_domain"/>
</dbReference>
<dbReference type="PANTHER" id="PTHR42852:SF17">
    <property type="entry name" value="THIOREDOXIN-LIKE PROTEIN HI_1115"/>
    <property type="match status" value="1"/>
</dbReference>
<accession>A0A1I3NTZ3</accession>
<dbReference type="GO" id="GO:0016209">
    <property type="term" value="F:antioxidant activity"/>
    <property type="evidence" value="ECO:0007669"/>
    <property type="project" value="InterPro"/>
</dbReference>
<dbReference type="Gene3D" id="3.40.30.10">
    <property type="entry name" value="Glutaredoxin"/>
    <property type="match status" value="1"/>
</dbReference>
<reference evidence="3" key="1">
    <citation type="submission" date="2016-10" db="EMBL/GenBank/DDBJ databases">
        <authorList>
            <person name="Varghese N."/>
            <person name="Submissions S."/>
        </authorList>
    </citation>
    <scope>NUCLEOTIDE SEQUENCE [LARGE SCALE GENOMIC DNA]</scope>
    <source>
        <strain evidence="3">DSM 28881</strain>
    </source>
</reference>
<organism evidence="2 3">
    <name type="scientific">Olleya namhaensis</name>
    <dbReference type="NCBI Taxonomy" id="1144750"/>
    <lineage>
        <taxon>Bacteria</taxon>
        <taxon>Pseudomonadati</taxon>
        <taxon>Bacteroidota</taxon>
        <taxon>Flavobacteriia</taxon>
        <taxon>Flavobacteriales</taxon>
        <taxon>Flavobacteriaceae</taxon>
    </lineage>
</organism>
<sequence length="198" mass="22646">MLGASFFFILMKIPKVTFKNIVFGLIIVLLIIPASRQFIQIQLHKGLALFSPSIQTQSNREQINNYNWNLVDLNGSVYNFRQAENKIVLVSFWATWCPPCIAELPSMQKLYETYSDKIEFVFVSNEKNETIKAFMTKNGYNFKVYTPLEAPIINQFKVSSIPHTFLIDQKGTIVIDKNGAANWNSDTVKATIDKLLLL</sequence>
<name>A0A1I3NTZ3_9FLAO</name>